<feature type="region of interest" description="Disordered" evidence="1">
    <location>
        <begin position="38"/>
        <end position="88"/>
    </location>
</feature>
<feature type="non-terminal residue" evidence="2">
    <location>
        <position position="236"/>
    </location>
</feature>
<name>A0A813K0N2_POLGL</name>
<dbReference type="AlphaFoldDB" id="A0A813K0N2"/>
<organism evidence="2 3">
    <name type="scientific">Polarella glacialis</name>
    <name type="common">Dinoflagellate</name>
    <dbReference type="NCBI Taxonomy" id="89957"/>
    <lineage>
        <taxon>Eukaryota</taxon>
        <taxon>Sar</taxon>
        <taxon>Alveolata</taxon>
        <taxon>Dinophyceae</taxon>
        <taxon>Suessiales</taxon>
        <taxon>Suessiaceae</taxon>
        <taxon>Polarella</taxon>
    </lineage>
</organism>
<sequence>LRSTLAAAVQRSSAAANVATAGSDPSVGKVYCNSQHAPFPPAPHPQQSFALSSGMASGGYGPAPGHAPHVPQPGMGQGGPAPEHVDRAEQDREIDRLRRELRKAEEKSNFFRNQVITLQQQVASMGAPIMAANAVATMPQDILLLREELQSERLQREAMQQHLQTAGLPDAASVANVLQERGTAAAGCQGRARNCETIVSNAEPGKRKRTLGVCSFDVLFRGRAIPWIPRHFDGRG</sequence>
<evidence type="ECO:0000256" key="1">
    <source>
        <dbReference type="SAM" id="MobiDB-lite"/>
    </source>
</evidence>
<feature type="non-terminal residue" evidence="2">
    <location>
        <position position="1"/>
    </location>
</feature>
<accession>A0A813K0N2</accession>
<gene>
    <name evidence="2" type="ORF">PGLA2088_LOCUS27057</name>
</gene>
<proteinExistence type="predicted"/>
<protein>
    <submittedName>
        <fullName evidence="2">Uncharacterized protein</fullName>
    </submittedName>
</protein>
<evidence type="ECO:0000313" key="3">
    <source>
        <dbReference type="Proteomes" id="UP000626109"/>
    </source>
</evidence>
<reference evidence="2" key="1">
    <citation type="submission" date="2021-02" db="EMBL/GenBank/DDBJ databases">
        <authorList>
            <person name="Dougan E. K."/>
            <person name="Rhodes N."/>
            <person name="Thang M."/>
            <person name="Chan C."/>
        </authorList>
    </citation>
    <scope>NUCLEOTIDE SEQUENCE</scope>
</reference>
<evidence type="ECO:0000313" key="2">
    <source>
        <dbReference type="EMBL" id="CAE8690683.1"/>
    </source>
</evidence>
<comment type="caution">
    <text evidence="2">The sequence shown here is derived from an EMBL/GenBank/DDBJ whole genome shotgun (WGS) entry which is preliminary data.</text>
</comment>
<dbReference type="Proteomes" id="UP000626109">
    <property type="component" value="Unassembled WGS sequence"/>
</dbReference>
<feature type="compositionally biased region" description="Low complexity" evidence="1">
    <location>
        <begin position="63"/>
        <end position="74"/>
    </location>
</feature>
<dbReference type="EMBL" id="CAJNNW010027308">
    <property type="protein sequence ID" value="CAE8690683.1"/>
    <property type="molecule type" value="Genomic_DNA"/>
</dbReference>